<feature type="transmembrane region" description="Helical" evidence="4">
    <location>
        <begin position="161"/>
        <end position="181"/>
    </location>
</feature>
<comment type="caution">
    <text evidence="5">The sequence shown here is derived from an EMBL/GenBank/DDBJ whole genome shotgun (WGS) entry which is preliminary data.</text>
</comment>
<evidence type="ECO:0000313" key="5">
    <source>
        <dbReference type="EMBL" id="GAA0597656.1"/>
    </source>
</evidence>
<feature type="transmembrane region" description="Helical" evidence="4">
    <location>
        <begin position="355"/>
        <end position="373"/>
    </location>
</feature>
<dbReference type="InterPro" id="IPR011701">
    <property type="entry name" value="MFS"/>
</dbReference>
<keyword evidence="3 4" id="KW-0472">Membrane</keyword>
<sequence length="401" mass="40546">MHLSPLRRFTAHFALHQAATALAGAFIGAYLLRSGLTLPAALLVYAGLYAARVGVRAAVLPLVRRVGYRGAMALGAGLGVLQFPPLLLAENPAWLVVWVATVSFAEATYWPVFHAAAATLGEEGQRGREIAERQVVGLGVSVLCPLLGGWLLGAYGPAVDFGVAACFAALSVVPLTMLGPIQAGPVPTARESVRSADPIGTLAFAADGWICAGLGIAWPMVLFSAMGERYEALGMTAALGAVVGAASGLLSGRCIDRGGRRRLVPWVASALAAGIALRAAEGWVPVGPGVLHATGAAIGALWGPVLMSVLYDRARRSGSAYRYQLAAETGWDVGACLGCVAAASVAWGTGVPSLALLPAVFGVAAVAACVWAAGEERERVGAGVRPSGGLGLGGGAAAPAG</sequence>
<evidence type="ECO:0000256" key="4">
    <source>
        <dbReference type="SAM" id="Phobius"/>
    </source>
</evidence>
<protein>
    <recommendedName>
        <fullName evidence="7">MFS transporter</fullName>
    </recommendedName>
</protein>
<organism evidence="5 6">
    <name type="scientific">Craurococcus roseus</name>
    <dbReference type="NCBI Taxonomy" id="77585"/>
    <lineage>
        <taxon>Bacteria</taxon>
        <taxon>Pseudomonadati</taxon>
        <taxon>Pseudomonadota</taxon>
        <taxon>Alphaproteobacteria</taxon>
        <taxon>Acetobacterales</taxon>
        <taxon>Acetobacteraceae</taxon>
        <taxon>Craurococcus</taxon>
    </lineage>
</organism>
<keyword evidence="6" id="KW-1185">Reference proteome</keyword>
<feature type="transmembrane region" description="Helical" evidence="4">
    <location>
        <begin position="263"/>
        <end position="284"/>
    </location>
</feature>
<dbReference type="EMBL" id="BAAAFZ010000064">
    <property type="protein sequence ID" value="GAA0597656.1"/>
    <property type="molecule type" value="Genomic_DNA"/>
</dbReference>
<feature type="transmembrane region" description="Helical" evidence="4">
    <location>
        <begin position="93"/>
        <end position="113"/>
    </location>
</feature>
<feature type="transmembrane region" description="Helical" evidence="4">
    <location>
        <begin position="66"/>
        <end position="87"/>
    </location>
</feature>
<dbReference type="Proteomes" id="UP001501588">
    <property type="component" value="Unassembled WGS sequence"/>
</dbReference>
<reference evidence="6" key="1">
    <citation type="journal article" date="2019" name="Int. J. Syst. Evol. Microbiol.">
        <title>The Global Catalogue of Microorganisms (GCM) 10K type strain sequencing project: providing services to taxonomists for standard genome sequencing and annotation.</title>
        <authorList>
            <consortium name="The Broad Institute Genomics Platform"/>
            <consortium name="The Broad Institute Genome Sequencing Center for Infectious Disease"/>
            <person name="Wu L."/>
            <person name="Ma J."/>
        </authorList>
    </citation>
    <scope>NUCLEOTIDE SEQUENCE [LARGE SCALE GENOMIC DNA]</scope>
    <source>
        <strain evidence="6">JCM 9933</strain>
    </source>
</reference>
<feature type="transmembrane region" description="Helical" evidence="4">
    <location>
        <begin position="290"/>
        <end position="311"/>
    </location>
</feature>
<keyword evidence="1 4" id="KW-0812">Transmembrane</keyword>
<evidence type="ECO:0008006" key="7">
    <source>
        <dbReference type="Google" id="ProtNLM"/>
    </source>
</evidence>
<dbReference type="Gene3D" id="1.20.1250.20">
    <property type="entry name" value="MFS general substrate transporter like domains"/>
    <property type="match status" value="2"/>
</dbReference>
<evidence type="ECO:0000256" key="2">
    <source>
        <dbReference type="ARBA" id="ARBA00022989"/>
    </source>
</evidence>
<gene>
    <name evidence="5" type="ORF">GCM10009416_39870</name>
</gene>
<feature type="transmembrane region" description="Helical" evidence="4">
    <location>
        <begin position="12"/>
        <end position="32"/>
    </location>
</feature>
<dbReference type="RefSeq" id="WP_343897158.1">
    <property type="nucleotide sequence ID" value="NZ_BAAAFZ010000064.1"/>
</dbReference>
<feature type="transmembrane region" description="Helical" evidence="4">
    <location>
        <begin position="331"/>
        <end position="349"/>
    </location>
</feature>
<proteinExistence type="predicted"/>
<accession>A0ABP3R1D0</accession>
<dbReference type="SUPFAM" id="SSF103473">
    <property type="entry name" value="MFS general substrate transporter"/>
    <property type="match status" value="2"/>
</dbReference>
<feature type="transmembrane region" description="Helical" evidence="4">
    <location>
        <begin position="134"/>
        <end position="155"/>
    </location>
</feature>
<feature type="transmembrane region" description="Helical" evidence="4">
    <location>
        <begin position="232"/>
        <end position="251"/>
    </location>
</feature>
<keyword evidence="2 4" id="KW-1133">Transmembrane helix</keyword>
<name>A0ABP3R1D0_9PROT</name>
<evidence type="ECO:0000256" key="1">
    <source>
        <dbReference type="ARBA" id="ARBA00022692"/>
    </source>
</evidence>
<feature type="transmembrane region" description="Helical" evidence="4">
    <location>
        <begin position="38"/>
        <end position="59"/>
    </location>
</feature>
<dbReference type="Pfam" id="PF07690">
    <property type="entry name" value="MFS_1"/>
    <property type="match status" value="1"/>
</dbReference>
<dbReference type="InterPro" id="IPR036259">
    <property type="entry name" value="MFS_trans_sf"/>
</dbReference>
<evidence type="ECO:0000256" key="3">
    <source>
        <dbReference type="ARBA" id="ARBA00023136"/>
    </source>
</evidence>
<feature type="transmembrane region" description="Helical" evidence="4">
    <location>
        <begin position="202"/>
        <end position="226"/>
    </location>
</feature>
<evidence type="ECO:0000313" key="6">
    <source>
        <dbReference type="Proteomes" id="UP001501588"/>
    </source>
</evidence>